<feature type="region of interest" description="Disordered" evidence="1">
    <location>
        <begin position="250"/>
        <end position="308"/>
    </location>
</feature>
<dbReference type="EMBL" id="JAQOSK010000019">
    <property type="protein sequence ID" value="MDC2959918.1"/>
    <property type="molecule type" value="Genomic_DNA"/>
</dbReference>
<proteinExistence type="predicted"/>
<name>A0ABT5G530_9ACTN</name>
<reference evidence="2 3" key="1">
    <citation type="journal article" date="2015" name="Int. J. Syst. Evol. Microbiol.">
        <title>Streptomyces gilvifuscus sp. nov., an actinomycete that produces antibacterial compounds isolated from soil.</title>
        <authorList>
            <person name="Nguyen T.M."/>
            <person name="Kim J."/>
        </authorList>
    </citation>
    <scope>NUCLEOTIDE SEQUENCE [LARGE SCALE GENOMIC DNA]</scope>
    <source>
        <strain evidence="2 3">T113</strain>
    </source>
</reference>
<accession>A0ABT5G530</accession>
<protein>
    <submittedName>
        <fullName evidence="2">DUF6397 family protein</fullName>
    </submittedName>
</protein>
<dbReference type="InterPro" id="IPR045652">
    <property type="entry name" value="DUF6397"/>
</dbReference>
<keyword evidence="3" id="KW-1185">Reference proteome</keyword>
<dbReference type="Pfam" id="PF19934">
    <property type="entry name" value="DUF6397"/>
    <property type="match status" value="1"/>
</dbReference>
<sequence length="308" mass="33934">MSGNSVTTPARTTCTPSRAARELGLKRGEFDLAVHLGHIRTVPDEGGGGRRVPRDEVDRLRTGEGFPETLRKRVATVGTKEGAGLLDVPPGRFTRLARLGVVVPVKFYLNRYRAVVWLYLAEELEQFAADEDNASLLSGRTPPGLREQLKEGLDVRARNWRVRHLGFLRRQSAGHPWAQAAAVASLLDPAQLAEIVPDPYERAHLNRFLPKPMTYGAPESPTAQGAERILRAGDPDEIAWYRADLEQAVSEARAAQPAPRPASRPAPAHRPALPQRPPAPPAVPHQHQPDAEKRRSRGLLGRLCRRNA</sequence>
<gene>
    <name evidence="2" type="ORF">PO587_36385</name>
</gene>
<dbReference type="RefSeq" id="WP_272178189.1">
    <property type="nucleotide sequence ID" value="NZ_JAQOSK010000019.1"/>
</dbReference>
<feature type="compositionally biased region" description="Pro residues" evidence="1">
    <location>
        <begin position="274"/>
        <end position="283"/>
    </location>
</feature>
<evidence type="ECO:0000256" key="1">
    <source>
        <dbReference type="SAM" id="MobiDB-lite"/>
    </source>
</evidence>
<dbReference type="Proteomes" id="UP001221328">
    <property type="component" value="Unassembled WGS sequence"/>
</dbReference>
<organism evidence="2 3">
    <name type="scientific">Streptomyces gilvifuscus</name>
    <dbReference type="NCBI Taxonomy" id="1550617"/>
    <lineage>
        <taxon>Bacteria</taxon>
        <taxon>Bacillati</taxon>
        <taxon>Actinomycetota</taxon>
        <taxon>Actinomycetes</taxon>
        <taxon>Kitasatosporales</taxon>
        <taxon>Streptomycetaceae</taxon>
        <taxon>Streptomyces</taxon>
    </lineage>
</organism>
<comment type="caution">
    <text evidence="2">The sequence shown here is derived from an EMBL/GenBank/DDBJ whole genome shotgun (WGS) entry which is preliminary data.</text>
</comment>
<evidence type="ECO:0000313" key="3">
    <source>
        <dbReference type="Proteomes" id="UP001221328"/>
    </source>
</evidence>
<evidence type="ECO:0000313" key="2">
    <source>
        <dbReference type="EMBL" id="MDC2959918.1"/>
    </source>
</evidence>